<reference evidence="2 3" key="1">
    <citation type="submission" date="2017-02" db="EMBL/GenBank/DDBJ databases">
        <authorList>
            <person name="Peterson S.W."/>
        </authorList>
    </citation>
    <scope>NUCLEOTIDE SEQUENCE [LARGE SCALE GENOMIC DNA]</scope>
    <source>
        <strain evidence="2 3">DSM 25262</strain>
    </source>
</reference>
<evidence type="ECO:0000256" key="1">
    <source>
        <dbReference type="SAM" id="SignalP"/>
    </source>
</evidence>
<proteinExistence type="predicted"/>
<evidence type="ECO:0000313" key="2">
    <source>
        <dbReference type="EMBL" id="SKC82864.1"/>
    </source>
</evidence>
<dbReference type="Pfam" id="PF11751">
    <property type="entry name" value="PorP_SprF"/>
    <property type="match status" value="1"/>
</dbReference>
<dbReference type="InterPro" id="IPR019861">
    <property type="entry name" value="PorP/SprF_Bacteroidetes"/>
</dbReference>
<evidence type="ECO:0000313" key="3">
    <source>
        <dbReference type="Proteomes" id="UP000190961"/>
    </source>
</evidence>
<dbReference type="Proteomes" id="UP000190961">
    <property type="component" value="Unassembled WGS sequence"/>
</dbReference>
<dbReference type="OrthoDB" id="978914at2"/>
<dbReference type="EMBL" id="FUZU01000003">
    <property type="protein sequence ID" value="SKC82864.1"/>
    <property type="molecule type" value="Genomic_DNA"/>
</dbReference>
<feature type="chain" id="PRO_5012097764" evidence="1">
    <location>
        <begin position="19"/>
        <end position="305"/>
    </location>
</feature>
<feature type="signal peptide" evidence="1">
    <location>
        <begin position="1"/>
        <end position="18"/>
    </location>
</feature>
<keyword evidence="3" id="KW-1185">Reference proteome</keyword>
<sequence length="305" mass="34191">MKHLYLLLFLGTFIQAFSQEDPLYVQYINNPMILNPAYAVLNNNFNASVSYRKQWGGFEGSPSTFHVSSHTSLAKNKMGLGILLIQDKTGANSNTEMNMTYAYRLNFNGTHLSFGMQAGFINYKTDNTLLNTYDPTDPAFNSDINVIRPNVGAGIILNSEKFFAGISVPRMLNTTTLLSTDTASTKARLYDQHYYGSFGYVFYLSTRMRLKPSCLVRYVQGAPLSVDYTIAINLDEKYTAGLYTRNLNAGGFLLQLRFAGAYRFGYAFEVPLNNNTVATRFNTHELTLGINLSLFSFQSSSITNF</sequence>
<protein>
    <submittedName>
        <fullName evidence="2">Type IX secretion system membrane protein, PorP/SprF family</fullName>
    </submittedName>
</protein>
<dbReference type="RefSeq" id="WP_079688835.1">
    <property type="nucleotide sequence ID" value="NZ_FUZU01000003.1"/>
</dbReference>
<dbReference type="NCBIfam" id="TIGR03519">
    <property type="entry name" value="T9SS_PorP_fam"/>
    <property type="match status" value="1"/>
</dbReference>
<dbReference type="AlphaFoldDB" id="A0A1T5M4B4"/>
<organism evidence="2 3">
    <name type="scientific">Ohtaekwangia koreensis</name>
    <dbReference type="NCBI Taxonomy" id="688867"/>
    <lineage>
        <taxon>Bacteria</taxon>
        <taxon>Pseudomonadati</taxon>
        <taxon>Bacteroidota</taxon>
        <taxon>Cytophagia</taxon>
        <taxon>Cytophagales</taxon>
        <taxon>Fulvivirgaceae</taxon>
        <taxon>Ohtaekwangia</taxon>
    </lineage>
</organism>
<keyword evidence="1" id="KW-0732">Signal</keyword>
<gene>
    <name evidence="2" type="ORF">SAMN05660236_4295</name>
</gene>
<name>A0A1T5M4B4_9BACT</name>
<accession>A0A1T5M4B4</accession>
<dbReference type="STRING" id="688867.SAMN05660236_4295"/>